<proteinExistence type="predicted"/>
<comment type="caution">
    <text evidence="1">The sequence shown here is derived from an EMBL/GenBank/DDBJ whole genome shotgun (WGS) entry which is preliminary data.</text>
</comment>
<accession>A0A834MNU6</accession>
<evidence type="ECO:0000313" key="1">
    <source>
        <dbReference type="EMBL" id="KAF7378529.1"/>
    </source>
</evidence>
<sequence>MRTVTYIDTKSITFCQHGLKMMHVKFGENWANGLGGVRKRFIRLGLSQGFRGKKNFHFLAYGSKVISIQTLKVWTSGGARE</sequence>
<reference evidence="1" key="1">
    <citation type="journal article" date="2020" name="G3 (Bethesda)">
        <title>High-Quality Assemblies for Three Invasive Social Wasps from the &lt;i&gt;Vespula&lt;/i&gt; Genus.</title>
        <authorList>
            <person name="Harrop T.W.R."/>
            <person name="Guhlin J."/>
            <person name="McLaughlin G.M."/>
            <person name="Permina E."/>
            <person name="Stockwell P."/>
            <person name="Gilligan J."/>
            <person name="Le Lec M.F."/>
            <person name="Gruber M.A.M."/>
            <person name="Quinn O."/>
            <person name="Lovegrove M."/>
            <person name="Duncan E.J."/>
            <person name="Remnant E.J."/>
            <person name="Van Eeckhoven J."/>
            <person name="Graham B."/>
            <person name="Knapp R.A."/>
            <person name="Langford K.W."/>
            <person name="Kronenberg Z."/>
            <person name="Press M.O."/>
            <person name="Eacker S.M."/>
            <person name="Wilson-Rankin E.E."/>
            <person name="Purcell J."/>
            <person name="Lester P.J."/>
            <person name="Dearden P.K."/>
        </authorList>
    </citation>
    <scope>NUCLEOTIDE SEQUENCE</scope>
    <source>
        <strain evidence="1">Linc-1</strain>
    </source>
</reference>
<organism evidence="1 2">
    <name type="scientific">Vespula germanica</name>
    <name type="common">German yellow jacket</name>
    <name type="synonym">Paravespula germanica</name>
    <dbReference type="NCBI Taxonomy" id="30212"/>
    <lineage>
        <taxon>Eukaryota</taxon>
        <taxon>Metazoa</taxon>
        <taxon>Ecdysozoa</taxon>
        <taxon>Arthropoda</taxon>
        <taxon>Hexapoda</taxon>
        <taxon>Insecta</taxon>
        <taxon>Pterygota</taxon>
        <taxon>Neoptera</taxon>
        <taxon>Endopterygota</taxon>
        <taxon>Hymenoptera</taxon>
        <taxon>Apocrita</taxon>
        <taxon>Aculeata</taxon>
        <taxon>Vespoidea</taxon>
        <taxon>Vespidae</taxon>
        <taxon>Vespinae</taxon>
        <taxon>Vespula</taxon>
    </lineage>
</organism>
<name>A0A834MNU6_VESGE</name>
<gene>
    <name evidence="1" type="ORF">HZH68_017184</name>
</gene>
<dbReference type="AlphaFoldDB" id="A0A834MNU6"/>
<dbReference type="Proteomes" id="UP000617340">
    <property type="component" value="Unassembled WGS sequence"/>
</dbReference>
<protein>
    <submittedName>
        <fullName evidence="1">Uncharacterized protein</fullName>
    </submittedName>
</protein>
<evidence type="ECO:0000313" key="2">
    <source>
        <dbReference type="Proteomes" id="UP000617340"/>
    </source>
</evidence>
<keyword evidence="2" id="KW-1185">Reference proteome</keyword>
<dbReference type="EMBL" id="JACSDZ010000058">
    <property type="protein sequence ID" value="KAF7378529.1"/>
    <property type="molecule type" value="Genomic_DNA"/>
</dbReference>